<dbReference type="PIRSF" id="PIRSF017290">
    <property type="entry name" value="ROT1_prd"/>
    <property type="match status" value="1"/>
</dbReference>
<evidence type="ECO:0000256" key="1">
    <source>
        <dbReference type="PIRNR" id="PIRNR017290"/>
    </source>
</evidence>
<proteinExistence type="inferred from homology"/>
<dbReference type="STRING" id="1295533.A0A1E3I0J2"/>
<keyword evidence="1 2" id="KW-0472">Membrane</keyword>
<dbReference type="EMBL" id="AWGJ01000003">
    <property type="protein sequence ID" value="ODN81516.1"/>
    <property type="molecule type" value="Genomic_DNA"/>
</dbReference>
<keyword evidence="3" id="KW-0732">Signal</keyword>
<keyword evidence="5" id="KW-1185">Reference proteome</keyword>
<comment type="function">
    <text evidence="1">Required for normal levels of the cell wall 1,6-beta-glucan. Involved in a protein folding machinery chaperoning proteins acting in various physiological processes including cell wall synthesis and lysis of autophagic bodies.</text>
</comment>
<dbReference type="GeneID" id="30153247"/>
<dbReference type="OrthoDB" id="5327821at2759"/>
<feature type="transmembrane region" description="Helical" evidence="2">
    <location>
        <begin position="228"/>
        <end position="245"/>
    </location>
</feature>
<keyword evidence="2" id="KW-0812">Transmembrane</keyword>
<dbReference type="GO" id="GO:0005789">
    <property type="term" value="C:endoplasmic reticulum membrane"/>
    <property type="evidence" value="ECO:0007669"/>
    <property type="project" value="UniProtKB-SubCell"/>
</dbReference>
<dbReference type="GO" id="GO:0051082">
    <property type="term" value="F:unfolded protein binding"/>
    <property type="evidence" value="ECO:0007669"/>
    <property type="project" value="TreeGrafter"/>
</dbReference>
<organism evidence="4 5">
    <name type="scientific">Cryptococcus amylolentus CBS 6039</name>
    <dbReference type="NCBI Taxonomy" id="1295533"/>
    <lineage>
        <taxon>Eukaryota</taxon>
        <taxon>Fungi</taxon>
        <taxon>Dikarya</taxon>
        <taxon>Basidiomycota</taxon>
        <taxon>Agaricomycotina</taxon>
        <taxon>Tremellomycetes</taxon>
        <taxon>Tremellales</taxon>
        <taxon>Cryptococcaceae</taxon>
        <taxon>Cryptococcus</taxon>
    </lineage>
</organism>
<gene>
    <name evidence="4" type="ORF">L202_01938</name>
</gene>
<dbReference type="GO" id="GO:0006458">
    <property type="term" value="P:'de novo' protein folding"/>
    <property type="evidence" value="ECO:0007669"/>
    <property type="project" value="InterPro"/>
</dbReference>
<dbReference type="Proteomes" id="UP000094065">
    <property type="component" value="Unassembled WGS sequence"/>
</dbReference>
<dbReference type="PANTHER" id="PTHR28090">
    <property type="entry name" value="PROTEIN ROT1"/>
    <property type="match status" value="1"/>
</dbReference>
<evidence type="ECO:0000313" key="4">
    <source>
        <dbReference type="EMBL" id="ODN81516.1"/>
    </source>
</evidence>
<comment type="caution">
    <text evidence="4">The sequence shown here is derived from an EMBL/GenBank/DDBJ whole genome shotgun (WGS) entry which is preliminary data.</text>
</comment>
<keyword evidence="2" id="KW-1133">Transmembrane helix</keyword>
<reference evidence="4 5" key="1">
    <citation type="submission" date="2016-06" db="EMBL/GenBank/DDBJ databases">
        <title>Evolution of pathogenesis and genome organization in the Tremellales.</title>
        <authorList>
            <person name="Cuomo C."/>
            <person name="Litvintseva A."/>
            <person name="Heitman J."/>
            <person name="Chen Y."/>
            <person name="Sun S."/>
            <person name="Springer D."/>
            <person name="Dromer F."/>
            <person name="Young S."/>
            <person name="Zeng Q."/>
            <person name="Chapman S."/>
            <person name="Gujja S."/>
            <person name="Saif S."/>
            <person name="Birren B."/>
        </authorList>
    </citation>
    <scope>NUCLEOTIDE SEQUENCE [LARGE SCALE GENOMIC DNA]</scope>
    <source>
        <strain evidence="4 5">CBS 6039</strain>
    </source>
</reference>
<name>A0A1E3I0J2_9TREE</name>
<dbReference type="AlphaFoldDB" id="A0A1E3I0J2"/>
<feature type="signal peptide" evidence="3">
    <location>
        <begin position="1"/>
        <end position="20"/>
    </location>
</feature>
<sequence length="246" mass="26822">MLSSLVAIPLALLSITGVSAQGDLSVANNVTDLEGTWSSNSAVSTGGDVIIPAEMTFNYPNNSGISYSFTNDGYFEELVYQYNSNSSNPSCIQAYIYWQHGTYEFNNNGSLTLYPFTSDGRIQVQDPCAATTNIITYYSNQVMFTDWGITVDPSNGRYVLQMNAYDQSKMARMYLIAKPPNMLPTQYLTGTNATGQTNSRKRDLTAPVRGFFKRSAAEPRMALGNGQILGMVGAMGTVVVGMMALF</sequence>
<dbReference type="InterPro" id="IPR019623">
    <property type="entry name" value="Rot1"/>
</dbReference>
<protein>
    <recommendedName>
        <fullName evidence="1">Protein ROT1</fullName>
    </recommendedName>
</protein>
<dbReference type="Pfam" id="PF10681">
    <property type="entry name" value="Rot1"/>
    <property type="match status" value="1"/>
</dbReference>
<dbReference type="RefSeq" id="XP_018995835.1">
    <property type="nucleotide sequence ID" value="XM_019135432.1"/>
</dbReference>
<evidence type="ECO:0000256" key="3">
    <source>
        <dbReference type="SAM" id="SignalP"/>
    </source>
</evidence>
<dbReference type="PANTHER" id="PTHR28090:SF2">
    <property type="entry name" value="PROTEIN ROT1"/>
    <property type="match status" value="1"/>
</dbReference>
<evidence type="ECO:0000256" key="2">
    <source>
        <dbReference type="SAM" id="Phobius"/>
    </source>
</evidence>
<comment type="similarity">
    <text evidence="1">Belongs to the ROT1 family.</text>
</comment>
<keyword evidence="1" id="KW-0256">Endoplasmic reticulum</keyword>
<feature type="chain" id="PRO_5009129476" description="Protein ROT1" evidence="3">
    <location>
        <begin position="21"/>
        <end position="246"/>
    </location>
</feature>
<accession>A0A1E3I0J2</accession>
<comment type="subcellular location">
    <subcellularLocation>
        <location evidence="1">Endoplasmic reticulum membrane</location>
    </subcellularLocation>
</comment>
<evidence type="ECO:0000313" key="5">
    <source>
        <dbReference type="Proteomes" id="UP000094065"/>
    </source>
</evidence>